<name>A0A1W1Y6Y6_9FIRM</name>
<gene>
    <name evidence="1" type="ORF">SAMN04488500_10153</name>
</gene>
<sequence>MKKRNLPNYDNVILLVAFQHFVTRGGFVSHVNVFPVNASLDSASPVNVSLDSASPDNVSPDSVIPVDKENTACAEPLATAEVDVALIQTESYTFLQDKKGKRPVHYRLVSFL</sequence>
<evidence type="ECO:0000313" key="2">
    <source>
        <dbReference type="Proteomes" id="UP000192738"/>
    </source>
</evidence>
<organism evidence="1 2">
    <name type="scientific">Sporomusa malonica</name>
    <dbReference type="NCBI Taxonomy" id="112901"/>
    <lineage>
        <taxon>Bacteria</taxon>
        <taxon>Bacillati</taxon>
        <taxon>Bacillota</taxon>
        <taxon>Negativicutes</taxon>
        <taxon>Selenomonadales</taxon>
        <taxon>Sporomusaceae</taxon>
        <taxon>Sporomusa</taxon>
    </lineage>
</organism>
<dbReference type="AlphaFoldDB" id="A0A1W1Y6Y6"/>
<dbReference type="RefSeq" id="WP_176215326.1">
    <property type="nucleotide sequence ID" value="NZ_CP155572.1"/>
</dbReference>
<protein>
    <submittedName>
        <fullName evidence="1">Uncharacterized protein</fullName>
    </submittedName>
</protein>
<evidence type="ECO:0000313" key="1">
    <source>
        <dbReference type="EMBL" id="SMC31897.1"/>
    </source>
</evidence>
<dbReference type="Proteomes" id="UP000192738">
    <property type="component" value="Unassembled WGS sequence"/>
</dbReference>
<dbReference type="STRING" id="112901.SAMN04488500_10153"/>
<reference evidence="1 2" key="1">
    <citation type="submission" date="2017-04" db="EMBL/GenBank/DDBJ databases">
        <authorList>
            <person name="Afonso C.L."/>
            <person name="Miller P.J."/>
            <person name="Scott M.A."/>
            <person name="Spackman E."/>
            <person name="Goraichik I."/>
            <person name="Dimitrov K.M."/>
            <person name="Suarez D.L."/>
            <person name="Swayne D.E."/>
        </authorList>
    </citation>
    <scope>NUCLEOTIDE SEQUENCE [LARGE SCALE GENOMIC DNA]</scope>
    <source>
        <strain evidence="1 2">DSM 5090</strain>
    </source>
</reference>
<accession>A0A1W1Y6Y6</accession>
<keyword evidence="2" id="KW-1185">Reference proteome</keyword>
<proteinExistence type="predicted"/>
<dbReference type="EMBL" id="FWXI01000001">
    <property type="protein sequence ID" value="SMC31897.1"/>
    <property type="molecule type" value="Genomic_DNA"/>
</dbReference>